<feature type="region of interest" description="Disordered" evidence="6">
    <location>
        <begin position="84"/>
        <end position="120"/>
    </location>
</feature>
<dbReference type="PROSITE" id="PS00028">
    <property type="entry name" value="ZINC_FINGER_C2H2_1"/>
    <property type="match status" value="2"/>
</dbReference>
<evidence type="ECO:0000256" key="4">
    <source>
        <dbReference type="ARBA" id="ARBA00022833"/>
    </source>
</evidence>
<evidence type="ECO:0000256" key="6">
    <source>
        <dbReference type="SAM" id="MobiDB-lite"/>
    </source>
</evidence>
<dbReference type="Proteomes" id="UP000001064">
    <property type="component" value="Unassembled WGS sequence"/>
</dbReference>
<dbReference type="RefSeq" id="XP_003287650.1">
    <property type="nucleotide sequence ID" value="XM_003287602.1"/>
</dbReference>
<keyword evidence="1" id="KW-0690">Ribosome biogenesis</keyword>
<proteinExistence type="inferred from homology"/>
<dbReference type="PANTHER" id="PTHR13182:SF8">
    <property type="entry name" value="CYTOPLASMIC 60S SUBUNIT BIOGENESIS FACTOR ZNF622"/>
    <property type="match status" value="1"/>
</dbReference>
<keyword evidence="9" id="KW-1185">Reference proteome</keyword>
<dbReference type="SMART" id="SM00355">
    <property type="entry name" value="ZnF_C2H2"/>
    <property type="match status" value="2"/>
</dbReference>
<evidence type="ECO:0000256" key="2">
    <source>
        <dbReference type="ARBA" id="ARBA00022723"/>
    </source>
</evidence>
<evidence type="ECO:0000256" key="5">
    <source>
        <dbReference type="ARBA" id="ARBA00034126"/>
    </source>
</evidence>
<accession>F0ZJR3</accession>
<dbReference type="GO" id="GO:0042254">
    <property type="term" value="P:ribosome biogenesis"/>
    <property type="evidence" value="ECO:0007669"/>
    <property type="project" value="UniProtKB-KW"/>
</dbReference>
<dbReference type="PANTHER" id="PTHR13182">
    <property type="entry name" value="ZINC FINGER PROTEIN 622"/>
    <property type="match status" value="1"/>
</dbReference>
<feature type="compositionally biased region" description="Basic and acidic residues" evidence="6">
    <location>
        <begin position="104"/>
        <end position="119"/>
    </location>
</feature>
<comment type="similarity">
    <text evidence="5">Belongs to the REI1 family.</text>
</comment>
<keyword evidence="3" id="KW-0863">Zinc-finger</keyword>
<dbReference type="OrthoDB" id="19329at2759"/>
<dbReference type="AlphaFoldDB" id="F0ZJR3"/>
<dbReference type="eggNOG" id="KOG2785">
    <property type="taxonomic scope" value="Eukaryota"/>
</dbReference>
<dbReference type="InParanoid" id="F0ZJR3"/>
<dbReference type="SUPFAM" id="SSF57667">
    <property type="entry name" value="beta-beta-alpha zinc fingers"/>
    <property type="match status" value="1"/>
</dbReference>
<evidence type="ECO:0000256" key="1">
    <source>
        <dbReference type="ARBA" id="ARBA00022517"/>
    </source>
</evidence>
<dbReference type="InterPro" id="IPR013087">
    <property type="entry name" value="Znf_C2H2_type"/>
</dbReference>
<evidence type="ECO:0000313" key="9">
    <source>
        <dbReference type="Proteomes" id="UP000001064"/>
    </source>
</evidence>
<dbReference type="KEGG" id="dpp:DICPUDRAFT_91955"/>
<dbReference type="GO" id="GO:0008270">
    <property type="term" value="F:zinc ion binding"/>
    <property type="evidence" value="ECO:0007669"/>
    <property type="project" value="UniProtKB-KW"/>
</dbReference>
<feature type="domain" description="C2H2-type" evidence="7">
    <location>
        <begin position="9"/>
        <end position="31"/>
    </location>
</feature>
<evidence type="ECO:0000256" key="3">
    <source>
        <dbReference type="ARBA" id="ARBA00022771"/>
    </source>
</evidence>
<dbReference type="GO" id="GO:0003676">
    <property type="term" value="F:nucleic acid binding"/>
    <property type="evidence" value="ECO:0007669"/>
    <property type="project" value="InterPro"/>
</dbReference>
<feature type="non-terminal residue" evidence="8">
    <location>
        <position position="154"/>
    </location>
</feature>
<keyword evidence="2" id="KW-0479">Metal-binding</keyword>
<feature type="domain" description="C2H2-type" evidence="7">
    <location>
        <begin position="72"/>
        <end position="94"/>
    </location>
</feature>
<dbReference type="SMART" id="SM00451">
    <property type="entry name" value="ZnF_U1"/>
    <property type="match status" value="2"/>
</dbReference>
<sequence length="154" mass="18125">MEDKIIFTCISCRIQFEHSEDQREHYKSELHRFNLKRKAFDLPPVNEQTFKSKVEALKQEQNKKTTPEKFECRICDKEFASDGPYQQHLSSKKHKEAVASGKTEVVRNRKPKEEKKLPETLEEAEAMMEEKIKNAVKLPIENCLFCNHLSKTLE</sequence>
<dbReference type="InterPro" id="IPR036236">
    <property type="entry name" value="Znf_C2H2_sf"/>
</dbReference>
<name>F0ZJR3_DICPU</name>
<evidence type="ECO:0000259" key="7">
    <source>
        <dbReference type="PROSITE" id="PS00028"/>
    </source>
</evidence>
<dbReference type="GeneID" id="10500701"/>
<gene>
    <name evidence="8" type="ORF">DICPUDRAFT_91955</name>
</gene>
<evidence type="ECO:0000313" key="8">
    <source>
        <dbReference type="EMBL" id="EGC35813.1"/>
    </source>
</evidence>
<keyword evidence="4" id="KW-0862">Zinc</keyword>
<dbReference type="InterPro" id="IPR003604">
    <property type="entry name" value="Matrin/U1-like-C_Znf_C2H2"/>
</dbReference>
<dbReference type="InterPro" id="IPR040025">
    <property type="entry name" value="Znf622/Rei1/Reh1"/>
</dbReference>
<dbReference type="InterPro" id="IPR022755">
    <property type="entry name" value="Znf_C2H2_jaz"/>
</dbReference>
<dbReference type="EMBL" id="GL871046">
    <property type="protein sequence ID" value="EGC35813.1"/>
    <property type="molecule type" value="Genomic_DNA"/>
</dbReference>
<dbReference type="Pfam" id="PF12171">
    <property type="entry name" value="zf-C2H2_jaz"/>
    <property type="match status" value="1"/>
</dbReference>
<protein>
    <recommendedName>
        <fullName evidence="7">C2H2-type domain-containing protein</fullName>
    </recommendedName>
</protein>
<reference evidence="9" key="1">
    <citation type="journal article" date="2011" name="Genome Biol.">
        <title>Comparative genomics of the social amoebae Dictyostelium discoideum and Dictyostelium purpureum.</title>
        <authorList>
            <consortium name="US DOE Joint Genome Institute (JGI-PGF)"/>
            <person name="Sucgang R."/>
            <person name="Kuo A."/>
            <person name="Tian X."/>
            <person name="Salerno W."/>
            <person name="Parikh A."/>
            <person name="Feasley C.L."/>
            <person name="Dalin E."/>
            <person name="Tu H."/>
            <person name="Huang E."/>
            <person name="Barry K."/>
            <person name="Lindquist E."/>
            <person name="Shapiro H."/>
            <person name="Bruce D."/>
            <person name="Schmutz J."/>
            <person name="Salamov A."/>
            <person name="Fey P."/>
            <person name="Gaudet P."/>
            <person name="Anjard C."/>
            <person name="Babu M.M."/>
            <person name="Basu S."/>
            <person name="Bushmanova Y."/>
            <person name="van der Wel H."/>
            <person name="Katoh-Kurasawa M."/>
            <person name="Dinh C."/>
            <person name="Coutinho P.M."/>
            <person name="Saito T."/>
            <person name="Elias M."/>
            <person name="Schaap P."/>
            <person name="Kay R.R."/>
            <person name="Henrissat B."/>
            <person name="Eichinger L."/>
            <person name="Rivero F."/>
            <person name="Putnam N.H."/>
            <person name="West C.M."/>
            <person name="Loomis W.F."/>
            <person name="Chisholm R.L."/>
            <person name="Shaulsky G."/>
            <person name="Strassmann J.E."/>
            <person name="Queller D.C."/>
            <person name="Kuspa A."/>
            <person name="Grigoriev I.V."/>
        </authorList>
    </citation>
    <scope>NUCLEOTIDE SEQUENCE [LARGE SCALE GENOMIC DNA]</scope>
    <source>
        <strain evidence="9">QSDP1</strain>
    </source>
</reference>
<organism evidence="8 9">
    <name type="scientific">Dictyostelium purpureum</name>
    <name type="common">Slime mold</name>
    <dbReference type="NCBI Taxonomy" id="5786"/>
    <lineage>
        <taxon>Eukaryota</taxon>
        <taxon>Amoebozoa</taxon>
        <taxon>Evosea</taxon>
        <taxon>Eumycetozoa</taxon>
        <taxon>Dictyostelia</taxon>
        <taxon>Dictyosteliales</taxon>
        <taxon>Dictyosteliaceae</taxon>
        <taxon>Dictyostelium</taxon>
    </lineage>
</organism>
<dbReference type="VEuPathDB" id="AmoebaDB:DICPUDRAFT_91955"/>
<dbReference type="STRING" id="5786.F0ZJR3"/>
<dbReference type="Gene3D" id="3.30.160.60">
    <property type="entry name" value="Classic Zinc Finger"/>
    <property type="match status" value="1"/>
</dbReference>